<organism evidence="5 6">
    <name type="scientific">Sphaerulina musiva (strain SO2202)</name>
    <name type="common">Poplar stem canker fungus</name>
    <name type="synonym">Septoria musiva</name>
    <dbReference type="NCBI Taxonomy" id="692275"/>
    <lineage>
        <taxon>Eukaryota</taxon>
        <taxon>Fungi</taxon>
        <taxon>Dikarya</taxon>
        <taxon>Ascomycota</taxon>
        <taxon>Pezizomycotina</taxon>
        <taxon>Dothideomycetes</taxon>
        <taxon>Dothideomycetidae</taxon>
        <taxon>Mycosphaerellales</taxon>
        <taxon>Mycosphaerellaceae</taxon>
        <taxon>Sphaerulina</taxon>
    </lineage>
</organism>
<dbReference type="InterPro" id="IPR001375">
    <property type="entry name" value="Peptidase_S9_cat"/>
</dbReference>
<name>N1QH80_SPHMS</name>
<dbReference type="RefSeq" id="XP_016759930.1">
    <property type="nucleotide sequence ID" value="XM_016907693.1"/>
</dbReference>
<dbReference type="GeneID" id="27904830"/>
<evidence type="ECO:0000256" key="1">
    <source>
        <dbReference type="ARBA" id="ARBA00010040"/>
    </source>
</evidence>
<dbReference type="InterPro" id="IPR011042">
    <property type="entry name" value="6-blade_b-propeller_TolB-like"/>
</dbReference>
<proteinExistence type="inferred from homology"/>
<dbReference type="Pfam" id="PF00326">
    <property type="entry name" value="Peptidase_S9"/>
    <property type="match status" value="1"/>
</dbReference>
<dbReference type="AlphaFoldDB" id="N1QH80"/>
<gene>
    <name evidence="5" type="ORF">SEPMUDRAFT_156742</name>
</gene>
<keyword evidence="2 5" id="KW-0378">Hydrolase</keyword>
<dbReference type="PANTHER" id="PTHR42776:SF27">
    <property type="entry name" value="DIPEPTIDYL PEPTIDASE FAMILY MEMBER 6"/>
    <property type="match status" value="1"/>
</dbReference>
<accession>N1QH80</accession>
<evidence type="ECO:0000313" key="5">
    <source>
        <dbReference type="EMBL" id="EMF11809.1"/>
    </source>
</evidence>
<dbReference type="GO" id="GO:0004252">
    <property type="term" value="F:serine-type endopeptidase activity"/>
    <property type="evidence" value="ECO:0007669"/>
    <property type="project" value="TreeGrafter"/>
</dbReference>
<dbReference type="OMA" id="AVMGWSN"/>
<comment type="similarity">
    <text evidence="1">Belongs to the peptidase S9C family.</text>
</comment>
<dbReference type="Proteomes" id="UP000016931">
    <property type="component" value="Unassembled WGS sequence"/>
</dbReference>
<reference evidence="5 6" key="1">
    <citation type="journal article" date="2012" name="PLoS Pathog.">
        <title>Diverse lifestyles and strategies of plant pathogenesis encoded in the genomes of eighteen Dothideomycetes fungi.</title>
        <authorList>
            <person name="Ohm R.A."/>
            <person name="Feau N."/>
            <person name="Henrissat B."/>
            <person name="Schoch C.L."/>
            <person name="Horwitz B.A."/>
            <person name="Barry K.W."/>
            <person name="Condon B.J."/>
            <person name="Copeland A.C."/>
            <person name="Dhillon B."/>
            <person name="Glaser F."/>
            <person name="Hesse C.N."/>
            <person name="Kosti I."/>
            <person name="LaButti K."/>
            <person name="Lindquist E.A."/>
            <person name="Lucas S."/>
            <person name="Salamov A.A."/>
            <person name="Bradshaw R.E."/>
            <person name="Ciuffetti L."/>
            <person name="Hamelin R.C."/>
            <person name="Kema G.H.J."/>
            <person name="Lawrence C."/>
            <person name="Scott J.A."/>
            <person name="Spatafora J.W."/>
            <person name="Turgeon B.G."/>
            <person name="de Wit P.J.G.M."/>
            <person name="Zhong S."/>
            <person name="Goodwin S.B."/>
            <person name="Grigoriev I.V."/>
        </authorList>
    </citation>
    <scope>NUCLEOTIDE SEQUENCE [LARGE SCALE GENOMIC DNA]</scope>
    <source>
        <strain evidence="5 6">SO2202</strain>
    </source>
</reference>
<sequence>MATPPHPPETRQLIEHLCNLQVPNDIQLSPTANHILYATSLSYDHKKGKHVVSTLWLADTGKQDSSRQLTSGNTRDYHPRWHPQEDCIAFISDRARPGEQWAIYLWQFSQGLPFGEPHPITDTENERPIVAFEFSPDGRRLAFLCADPKTAEDKAREAHGEDWKVWGQEWVNVRLRTVDLETKAVVRHAGKDHSSKSFDDHVTALCWRDSQSLAVVHTRTSHIEEPFLSGSKVSLVKIGPVDTPEMAQMWSIEEFLAIPSAIPSIAWADEALYFIGGAPIDKTCGGRLVYAASTSSGEPKRVAFGQVNDAKKVISVNGQAIAYVEHGLRDEIWMLPNTLLLSLPQRIDALHVGRSGDGLTLAISTSDINTPAEVYSLTASPDSAPVRLSNHGAVFRNRQFGSCHFFKCASRDHEVDLDGIFLTPSPRLAAEPQPTVVLIHGGPTARDTNAFDSYLFYWTPFLLNHGYSVVLTNYRGSSGRGEAFASYSLRGVGKWDHEDVVTITDHAVKLGFADQDRLMVGGISQGGFLSYLCSTRNGSLFPWKFNAAVPLNGVTETDTLALASDLGSSLETELSAGGPPWTMPSTFTGNRQASAIWEVSAAVQSARKDQTMIIPPMLIMQSENDERCPIAQGVGMRRALAHHGLPYEFVAYPRQNHMLHEQKFWIDMAERLLRWCDTYIGVSTAYRG</sequence>
<dbReference type="OrthoDB" id="43744at2759"/>
<protein>
    <recommendedName>
        <fullName evidence="3">Dipeptidyl-peptidase V</fullName>
    </recommendedName>
</protein>
<dbReference type="Gene3D" id="2.120.10.30">
    <property type="entry name" value="TolB, C-terminal domain"/>
    <property type="match status" value="1"/>
</dbReference>
<keyword evidence="6" id="KW-1185">Reference proteome</keyword>
<dbReference type="GO" id="GO:0006508">
    <property type="term" value="P:proteolysis"/>
    <property type="evidence" value="ECO:0007669"/>
    <property type="project" value="InterPro"/>
</dbReference>
<dbReference type="PANTHER" id="PTHR42776">
    <property type="entry name" value="SERINE PEPTIDASE S9 FAMILY MEMBER"/>
    <property type="match status" value="1"/>
</dbReference>
<dbReference type="HOGENOM" id="CLU_008615_2_0_1"/>
<dbReference type="InterPro" id="IPR029058">
    <property type="entry name" value="AB_hydrolase_fold"/>
</dbReference>
<evidence type="ECO:0000313" key="6">
    <source>
        <dbReference type="Proteomes" id="UP000016931"/>
    </source>
</evidence>
<feature type="domain" description="Peptidase S9 prolyl oligopeptidase catalytic" evidence="4">
    <location>
        <begin position="456"/>
        <end position="681"/>
    </location>
</feature>
<dbReference type="SUPFAM" id="SSF53474">
    <property type="entry name" value="alpha/beta-Hydrolases"/>
    <property type="match status" value="1"/>
</dbReference>
<evidence type="ECO:0000256" key="2">
    <source>
        <dbReference type="ARBA" id="ARBA00022801"/>
    </source>
</evidence>
<evidence type="ECO:0000259" key="4">
    <source>
        <dbReference type="Pfam" id="PF00326"/>
    </source>
</evidence>
<evidence type="ECO:0000256" key="3">
    <source>
        <dbReference type="ARBA" id="ARBA00032829"/>
    </source>
</evidence>
<dbReference type="eggNOG" id="KOG2100">
    <property type="taxonomic scope" value="Eukaryota"/>
</dbReference>
<dbReference type="SUPFAM" id="SSF82171">
    <property type="entry name" value="DPP6 N-terminal domain-like"/>
    <property type="match status" value="1"/>
</dbReference>
<dbReference type="STRING" id="692275.N1QH80"/>
<dbReference type="EMBL" id="KB456265">
    <property type="protein sequence ID" value="EMF11809.1"/>
    <property type="molecule type" value="Genomic_DNA"/>
</dbReference>
<dbReference type="Gene3D" id="3.40.50.1820">
    <property type="entry name" value="alpha/beta hydrolase"/>
    <property type="match status" value="1"/>
</dbReference>